<protein>
    <submittedName>
        <fullName evidence="2">Uncharacterized protein</fullName>
    </submittedName>
</protein>
<feature type="transmembrane region" description="Helical" evidence="1">
    <location>
        <begin position="6"/>
        <end position="23"/>
    </location>
</feature>
<organism evidence="2 3">
    <name type="scientific">Candidatus Woesebacteria bacterium GW2011_GWB1_44_11</name>
    <dbReference type="NCBI Taxonomy" id="1618579"/>
    <lineage>
        <taxon>Bacteria</taxon>
        <taxon>Candidatus Woeseibacteriota</taxon>
    </lineage>
</organism>
<feature type="transmembrane region" description="Helical" evidence="1">
    <location>
        <begin position="30"/>
        <end position="48"/>
    </location>
</feature>
<keyword evidence="1" id="KW-1133">Transmembrane helix</keyword>
<comment type="caution">
    <text evidence="2">The sequence shown here is derived from an EMBL/GenBank/DDBJ whole genome shotgun (WGS) entry which is preliminary data.</text>
</comment>
<keyword evidence="1" id="KW-0812">Transmembrane</keyword>
<reference evidence="2 3" key="1">
    <citation type="journal article" date="2015" name="Nature">
        <title>rRNA introns, odd ribosomes, and small enigmatic genomes across a large radiation of phyla.</title>
        <authorList>
            <person name="Brown C.T."/>
            <person name="Hug L.A."/>
            <person name="Thomas B.C."/>
            <person name="Sharon I."/>
            <person name="Castelle C.J."/>
            <person name="Singh A."/>
            <person name="Wilkins M.J."/>
            <person name="Williams K.H."/>
            <person name="Banfield J.F."/>
        </authorList>
    </citation>
    <scope>NUCLEOTIDE SEQUENCE [LARGE SCALE GENOMIC DNA]</scope>
</reference>
<name>A0A837I718_9BACT</name>
<evidence type="ECO:0000313" key="2">
    <source>
        <dbReference type="EMBL" id="KKT32509.1"/>
    </source>
</evidence>
<dbReference type="AlphaFoldDB" id="A0A837I718"/>
<evidence type="ECO:0000256" key="1">
    <source>
        <dbReference type="SAM" id="Phobius"/>
    </source>
</evidence>
<dbReference type="EMBL" id="LCHK01000013">
    <property type="protein sequence ID" value="KKT32509.1"/>
    <property type="molecule type" value="Genomic_DNA"/>
</dbReference>
<keyword evidence="1" id="KW-0472">Membrane</keyword>
<sequence>MIANIVFAVTVIIFVAGLIPILTNRITGRLFGIWVILVLIGSAIYLSLSCDHILWVGKIPMCIESKP</sequence>
<evidence type="ECO:0000313" key="3">
    <source>
        <dbReference type="Proteomes" id="UP000034012"/>
    </source>
</evidence>
<dbReference type="Proteomes" id="UP000034012">
    <property type="component" value="Unassembled WGS sequence"/>
</dbReference>
<accession>A0A837I718</accession>
<proteinExistence type="predicted"/>
<gene>
    <name evidence="2" type="ORF">UW20_C0013G0005</name>
</gene>